<evidence type="ECO:0000313" key="4">
    <source>
        <dbReference type="Proteomes" id="UP000001349"/>
    </source>
</evidence>
<accession>B8I8K8</accession>
<dbReference type="Gene3D" id="3.10.129.110">
    <property type="entry name" value="Polyketide synthase dehydratase"/>
    <property type="match status" value="1"/>
</dbReference>
<evidence type="ECO:0000313" key="3">
    <source>
        <dbReference type="EMBL" id="ACL75241.1"/>
    </source>
</evidence>
<feature type="active site" description="Proton acceptor; for dehydratase activity" evidence="1">
    <location>
        <position position="45"/>
    </location>
</feature>
<dbReference type="InterPro" id="IPR042104">
    <property type="entry name" value="PKS_dehydratase_sf"/>
</dbReference>
<evidence type="ECO:0000259" key="2">
    <source>
        <dbReference type="PROSITE" id="PS52019"/>
    </source>
</evidence>
<sequence length="328" mass="37694">MSLNSESFNDYYSHLKDYTQIVKNGNDISLSICIDTVKHQYLCDHVFGGMCFIPATMIMELLMEAALWYTREILKKDDFFPVGLDDINIERALTVAKGEAIQAVINFQKVVDTNGEIAVYFIINSERKSATGEKVGTRINTTAKVILAKEYPATPSVDYSDAFTERYNIPQDVFYREYFPSLGFLFNSCIGKIAFDREQRIFCGVYNCNSKEKEFIKNDTSAFLSSPLGNDSCLQYAVFFSRILALKGRLPIGGRELRMFKKHPVNGEVKVFIKCIHLDDDIMIFDFYSFDETSLIALGKEFKVKKSPYHKELSRQEFELIMNLYKEE</sequence>
<dbReference type="KEGG" id="cce:Ccel_0869"/>
<dbReference type="EMBL" id="CP001348">
    <property type="protein sequence ID" value="ACL75241.1"/>
    <property type="molecule type" value="Genomic_DNA"/>
</dbReference>
<keyword evidence="4" id="KW-1185">Reference proteome</keyword>
<organism evidence="3 4">
    <name type="scientific">Ruminiclostridium cellulolyticum (strain ATCC 35319 / DSM 5812 / JCM 6584 / H10)</name>
    <name type="common">Clostridium cellulolyticum</name>
    <dbReference type="NCBI Taxonomy" id="394503"/>
    <lineage>
        <taxon>Bacteria</taxon>
        <taxon>Bacillati</taxon>
        <taxon>Bacillota</taxon>
        <taxon>Clostridia</taxon>
        <taxon>Eubacteriales</taxon>
        <taxon>Oscillospiraceae</taxon>
        <taxon>Ruminiclostridium</taxon>
    </lineage>
</organism>
<dbReference type="OrthoDB" id="2087682at2"/>
<proteinExistence type="predicted"/>
<dbReference type="PROSITE" id="PS52019">
    <property type="entry name" value="PKS_MFAS_DH"/>
    <property type="match status" value="1"/>
</dbReference>
<name>B8I8K8_RUMCH</name>
<feature type="active site" description="Proton donor; for dehydratase activity" evidence="1">
    <location>
        <position position="231"/>
    </location>
</feature>
<protein>
    <recommendedName>
        <fullName evidence="2">PKS/mFAS DH domain-containing protein</fullName>
    </recommendedName>
</protein>
<dbReference type="eggNOG" id="ENOG5033U0T">
    <property type="taxonomic scope" value="Bacteria"/>
</dbReference>
<dbReference type="STRING" id="394503.Ccel_0869"/>
<dbReference type="Proteomes" id="UP000001349">
    <property type="component" value="Chromosome"/>
</dbReference>
<evidence type="ECO:0000256" key="1">
    <source>
        <dbReference type="PROSITE-ProRule" id="PRU01363"/>
    </source>
</evidence>
<dbReference type="AlphaFoldDB" id="B8I8K8"/>
<dbReference type="InterPro" id="IPR049900">
    <property type="entry name" value="PKS_mFAS_DH"/>
</dbReference>
<feature type="domain" description="PKS/mFAS DH" evidence="2">
    <location>
        <begin position="14"/>
        <end position="311"/>
    </location>
</feature>
<feature type="region of interest" description="N-terminal hotdog fold" evidence="1">
    <location>
        <begin position="14"/>
        <end position="150"/>
    </location>
</feature>
<reference evidence="3 4" key="1">
    <citation type="submission" date="2009-01" db="EMBL/GenBank/DDBJ databases">
        <title>Complete sequence of Clostridium cellulolyticum H10.</title>
        <authorList>
            <consortium name="US DOE Joint Genome Institute"/>
            <person name="Lucas S."/>
            <person name="Copeland A."/>
            <person name="Lapidus A."/>
            <person name="Glavina del Rio T."/>
            <person name="Dalin E."/>
            <person name="Tice H."/>
            <person name="Bruce D."/>
            <person name="Goodwin L."/>
            <person name="Pitluck S."/>
            <person name="Chertkov O."/>
            <person name="Saunders E."/>
            <person name="Brettin T."/>
            <person name="Detter J.C."/>
            <person name="Han C."/>
            <person name="Larimer F."/>
            <person name="Land M."/>
            <person name="Hauser L."/>
            <person name="Kyrpides N."/>
            <person name="Ivanova N."/>
            <person name="Zhou J."/>
            <person name="Richardson P."/>
        </authorList>
    </citation>
    <scope>NUCLEOTIDE SEQUENCE [LARGE SCALE GENOMIC DNA]</scope>
    <source>
        <strain evidence="4">ATCC 35319 / DSM 5812 / JCM 6584 / H10</strain>
    </source>
</reference>
<dbReference type="HOGENOM" id="CLU_846499_0_0_9"/>
<dbReference type="RefSeq" id="WP_015924401.1">
    <property type="nucleotide sequence ID" value="NC_011898.1"/>
</dbReference>
<gene>
    <name evidence="3" type="ordered locus">Ccel_0869</name>
</gene>
<feature type="region of interest" description="C-terminal hotdog fold" evidence="1">
    <location>
        <begin position="164"/>
        <end position="311"/>
    </location>
</feature>